<sequence length="349" mass="39598">MKMFCPKCGREDEDLFKGLCKSCFLKEFQMVKPSNEMEFTVCAHCGSILSHGKWYDSELRDEELVEKTLVENIDANELVKDLEVIPEILTVRGSIFDCMIHVEGEVLGETLVEEHAVEVKRNRTMCPDCSKFASGYYESVIQIRADKRVPGDEEIHAIDDIVRNRTRKLSEKNRMAYIAEVMTLKEGVDYYVGSYKAARSITNAIKDVFGGVVKESPKIAGRNKSTGKDLYRIWISLRLAAFKKGDFIGYGTNIGRVSGFDGNKVFMKDLDSHKTSSVSWRDYDKIELLAGEYDVKKTTVTSKTPRTIQILHPETYEPVDIDLHEGISDLEIGVEVDVVEINGKLYILY</sequence>
<dbReference type="AlphaFoldDB" id="A0A1D3L421"/>
<dbReference type="EMBL" id="LT607756">
    <property type="protein sequence ID" value="SCG86295.1"/>
    <property type="molecule type" value="Genomic_DNA"/>
</dbReference>
<dbReference type="InterPro" id="IPR039768">
    <property type="entry name" value="Nmd3"/>
</dbReference>
<organism evidence="2 3">
    <name type="scientific">Methanobacterium congolense</name>
    <dbReference type="NCBI Taxonomy" id="118062"/>
    <lineage>
        <taxon>Archaea</taxon>
        <taxon>Methanobacteriati</taxon>
        <taxon>Methanobacteriota</taxon>
        <taxon>Methanomada group</taxon>
        <taxon>Methanobacteria</taxon>
        <taxon>Methanobacteriales</taxon>
        <taxon>Methanobacteriaceae</taxon>
        <taxon>Methanobacterium</taxon>
    </lineage>
</organism>
<accession>A0A1D3L421</accession>
<reference evidence="2 3" key="1">
    <citation type="submission" date="2016-08" db="EMBL/GenBank/DDBJ databases">
        <authorList>
            <person name="Seilhamer J.J."/>
        </authorList>
    </citation>
    <scope>NUCLEOTIDE SEQUENCE [LARGE SCALE GENOMIC DNA]</scope>
    <source>
        <strain evidence="2">Buetzberg</strain>
    </source>
</reference>
<gene>
    <name evidence="2" type="ORF">MCBB_1740</name>
</gene>
<feature type="domain" description="Nmd3 N-terminal" evidence="1">
    <location>
        <begin position="5"/>
        <end position="239"/>
    </location>
</feature>
<dbReference type="InterPro" id="IPR012340">
    <property type="entry name" value="NA-bd_OB-fold"/>
</dbReference>
<dbReference type="PANTHER" id="PTHR12746:SF2">
    <property type="entry name" value="60S RIBOSOMAL EXPORT PROTEIN NMD3"/>
    <property type="match status" value="1"/>
</dbReference>
<dbReference type="GO" id="GO:0005737">
    <property type="term" value="C:cytoplasm"/>
    <property type="evidence" value="ECO:0007669"/>
    <property type="project" value="TreeGrafter"/>
</dbReference>
<dbReference type="Pfam" id="PF04981">
    <property type="entry name" value="NMD3"/>
    <property type="match status" value="1"/>
</dbReference>
<evidence type="ECO:0000313" key="3">
    <source>
        <dbReference type="Proteomes" id="UP000094707"/>
    </source>
</evidence>
<keyword evidence="3" id="KW-1185">Reference proteome</keyword>
<protein>
    <submittedName>
        <fullName evidence="2">NMD3 family protein</fullName>
    </submittedName>
</protein>
<dbReference type="PATRIC" id="fig|129848.4.peg.1782"/>
<evidence type="ECO:0000313" key="2">
    <source>
        <dbReference type="EMBL" id="SCG86295.1"/>
    </source>
</evidence>
<dbReference type="STRING" id="118062.MCBB_1740"/>
<dbReference type="PANTHER" id="PTHR12746">
    <property type="entry name" value="NONSENSE-MEDIATED MRNA DECAY PROTEIN 3"/>
    <property type="match status" value="1"/>
</dbReference>
<dbReference type="Proteomes" id="UP000094707">
    <property type="component" value="Chromosome I"/>
</dbReference>
<dbReference type="KEGG" id="mcub:MCBB_1740"/>
<proteinExistence type="predicted"/>
<dbReference type="Gene3D" id="2.40.50.140">
    <property type="entry name" value="Nucleic acid-binding proteins"/>
    <property type="match status" value="1"/>
</dbReference>
<dbReference type="GO" id="GO:0043023">
    <property type="term" value="F:ribosomal large subunit binding"/>
    <property type="evidence" value="ECO:0007669"/>
    <property type="project" value="InterPro"/>
</dbReference>
<evidence type="ECO:0000259" key="1">
    <source>
        <dbReference type="Pfam" id="PF04981"/>
    </source>
</evidence>
<name>A0A1D3L421_9EURY</name>
<dbReference type="InterPro" id="IPR007064">
    <property type="entry name" value="Nmd3_N"/>
</dbReference>